<protein>
    <recommendedName>
        <fullName evidence="1">Polysaccharide biosynthesis enzyme WcbI domain-containing protein</fullName>
    </recommendedName>
</protein>
<gene>
    <name evidence="2" type="ORF">B841_05930</name>
</gene>
<name>S5SU20_9CORY</name>
<evidence type="ECO:0000313" key="3">
    <source>
        <dbReference type="Proteomes" id="UP000015388"/>
    </source>
</evidence>
<reference evidence="2 3" key="1">
    <citation type="submission" date="2012-11" db="EMBL/GenBank/DDBJ databases">
        <title>The complete genome sequence of Corynebacterium maris Coryn-1 (=DSM 45190).</title>
        <authorList>
            <person name="Schaffert L."/>
            <person name="Albersmeier A."/>
            <person name="Kalinowski J."/>
            <person name="Ruckert C."/>
        </authorList>
    </citation>
    <scope>NUCLEOTIDE SEQUENCE [LARGE SCALE GENOMIC DNA]</scope>
    <source>
        <strain evidence="3">Coryn-1</strain>
    </source>
</reference>
<dbReference type="Pfam" id="PF18588">
    <property type="entry name" value="WcbI"/>
    <property type="match status" value="1"/>
</dbReference>
<dbReference type="HOGENOM" id="CLU_879360_0_0_11"/>
<keyword evidence="3" id="KW-1185">Reference proteome</keyword>
<proteinExistence type="predicted"/>
<feature type="domain" description="Polysaccharide biosynthesis enzyme WcbI" evidence="1">
    <location>
        <begin position="39"/>
        <end position="233"/>
    </location>
</feature>
<dbReference type="AlphaFoldDB" id="S5SU20"/>
<evidence type="ECO:0000313" key="2">
    <source>
        <dbReference type="EMBL" id="AGS34659.1"/>
    </source>
</evidence>
<evidence type="ECO:0000259" key="1">
    <source>
        <dbReference type="Pfam" id="PF18588"/>
    </source>
</evidence>
<dbReference type="InterPro" id="IPR041307">
    <property type="entry name" value="WcbI"/>
</dbReference>
<dbReference type="Proteomes" id="UP000015388">
    <property type="component" value="Chromosome"/>
</dbReference>
<dbReference type="KEGG" id="cmd:B841_05930"/>
<organism evidence="2 3">
    <name type="scientific">Corynebacterium maris DSM 45190</name>
    <dbReference type="NCBI Taxonomy" id="1224163"/>
    <lineage>
        <taxon>Bacteria</taxon>
        <taxon>Bacillati</taxon>
        <taxon>Actinomycetota</taxon>
        <taxon>Actinomycetes</taxon>
        <taxon>Mycobacteriales</taxon>
        <taxon>Corynebacteriaceae</taxon>
        <taxon>Corynebacterium</taxon>
    </lineage>
</organism>
<dbReference type="EMBL" id="CP003924">
    <property type="protein sequence ID" value="AGS34659.1"/>
    <property type="molecule type" value="Genomic_DNA"/>
</dbReference>
<sequence>MQVNAPSAQDAPGDSGRRRHYGVFYGLEPAPPEDGRPLLFVVGNCQAEATRIVLASSGAVRSFRVPPVHEWTAWDLTRAQELLRRADVLVTQPIRDDYRGLACGTGQLAGWLPPTGRVVVYPVLRFDGLMPYQAIVRSPADPSLTPPMVPYHDLRVLAAADRGQTEPVEARPSAAVLRTLAHMSVQQLRSRETAHGAVEVSEHVASWPVWHTINHPDNATLVQMARRILARIDPAAVATVTAPEDREMLGGLRAPVDKQAAAALGVEAHGREEWDPAHPGWQAAHLDFYAAHPEVVAAGMARHAQRLALLGLSAG</sequence>
<dbReference type="STRING" id="1224163.B841_05930"/>
<dbReference type="PATRIC" id="fig|1224163.3.peg.1189"/>
<accession>S5SU20</accession>
<dbReference type="Gene3D" id="3.40.50.12080">
    <property type="match status" value="2"/>
</dbReference>
<dbReference type="eggNOG" id="ENOG502ZCJ8">
    <property type="taxonomic scope" value="Bacteria"/>
</dbReference>